<evidence type="ECO:0000313" key="2">
    <source>
        <dbReference type="Proteomes" id="UP000095672"/>
    </source>
</evidence>
<gene>
    <name evidence="1" type="ORF">AUP74_01269</name>
</gene>
<proteinExistence type="predicted"/>
<keyword evidence="2" id="KW-1185">Reference proteome</keyword>
<dbReference type="OrthoDB" id="5298532at2"/>
<dbReference type="AlphaFoldDB" id="A0A1C9W6E2"/>
<dbReference type="KEGG" id="micc:AUP74_01269"/>
<evidence type="ECO:0000313" key="1">
    <source>
        <dbReference type="EMBL" id="AOS96729.1"/>
    </source>
</evidence>
<organism evidence="1 2">
    <name type="scientific">Microbulbifer aggregans</name>
    <dbReference type="NCBI Taxonomy" id="1769779"/>
    <lineage>
        <taxon>Bacteria</taxon>
        <taxon>Pseudomonadati</taxon>
        <taxon>Pseudomonadota</taxon>
        <taxon>Gammaproteobacteria</taxon>
        <taxon>Cellvibrionales</taxon>
        <taxon>Microbulbiferaceae</taxon>
        <taxon>Microbulbifer</taxon>
    </lineage>
</organism>
<sequence length="76" mass="8518">MHTDSTPSRAIEPEALYRASECARFFSIGLSTWWHWTKSAKAPKGIKLSPKVTVWEGSKLLELKQELIAEAMNGEA</sequence>
<dbReference type="STRING" id="1769779.AUP74_01269"/>
<reference evidence="2" key="1">
    <citation type="submission" date="2016-01" db="EMBL/GenBank/DDBJ databases">
        <title>Complete genome sequence of Microbulbifer sp. CCB-MM1, a halophile isolated from Matang Mangrove Forest, Perak.</title>
        <authorList>
            <person name="Moh T.H."/>
            <person name="Dinesh B."/>
            <person name="Lau N.-S."/>
            <person name="Go F."/>
            <person name="Alexander Chong S.-C."/>
        </authorList>
    </citation>
    <scope>NUCLEOTIDE SEQUENCE [LARGE SCALE GENOMIC DNA]</scope>
    <source>
        <strain evidence="2">CCB-MM1</strain>
    </source>
</reference>
<accession>A0A1C9W6E2</accession>
<evidence type="ECO:0008006" key="3">
    <source>
        <dbReference type="Google" id="ProtNLM"/>
    </source>
</evidence>
<dbReference type="RefSeq" id="WP_069946836.1">
    <property type="nucleotide sequence ID" value="NZ_CP014143.1"/>
</dbReference>
<dbReference type="Proteomes" id="UP000095672">
    <property type="component" value="Chromosome"/>
</dbReference>
<name>A0A1C9W6E2_9GAMM</name>
<protein>
    <recommendedName>
        <fullName evidence="3">Prophage CP4-57 regulatory protein (AlpA)</fullName>
    </recommendedName>
</protein>
<dbReference type="EMBL" id="CP014143">
    <property type="protein sequence ID" value="AOS96729.1"/>
    <property type="molecule type" value="Genomic_DNA"/>
</dbReference>